<evidence type="ECO:0000313" key="4">
    <source>
        <dbReference type="Proteomes" id="UP001341281"/>
    </source>
</evidence>
<dbReference type="PANTHER" id="PTHR31111:SF133">
    <property type="entry name" value="OS07G0196600 PROTEIN"/>
    <property type="match status" value="1"/>
</dbReference>
<dbReference type="PROSITE" id="PS50181">
    <property type="entry name" value="FBOX"/>
    <property type="match status" value="1"/>
</dbReference>
<dbReference type="Gene3D" id="1.20.1280.50">
    <property type="match status" value="1"/>
</dbReference>
<dbReference type="Proteomes" id="UP001341281">
    <property type="component" value="Chromosome 04"/>
</dbReference>
<keyword evidence="4" id="KW-1185">Reference proteome</keyword>
<feature type="compositionally biased region" description="Polar residues" evidence="1">
    <location>
        <begin position="1"/>
        <end position="11"/>
    </location>
</feature>
<dbReference type="SUPFAM" id="SSF81383">
    <property type="entry name" value="F-box domain"/>
    <property type="match status" value="1"/>
</dbReference>
<dbReference type="InterPro" id="IPR001810">
    <property type="entry name" value="F-box_dom"/>
</dbReference>
<dbReference type="InterPro" id="IPR036047">
    <property type="entry name" value="F-box-like_dom_sf"/>
</dbReference>
<accession>A0AAQ3WR53</accession>
<name>A0AAQ3WR53_PASNO</name>
<gene>
    <name evidence="3" type="ORF">U9M48_019906</name>
</gene>
<organism evidence="3 4">
    <name type="scientific">Paspalum notatum var. saurae</name>
    <dbReference type="NCBI Taxonomy" id="547442"/>
    <lineage>
        <taxon>Eukaryota</taxon>
        <taxon>Viridiplantae</taxon>
        <taxon>Streptophyta</taxon>
        <taxon>Embryophyta</taxon>
        <taxon>Tracheophyta</taxon>
        <taxon>Spermatophyta</taxon>
        <taxon>Magnoliopsida</taxon>
        <taxon>Liliopsida</taxon>
        <taxon>Poales</taxon>
        <taxon>Poaceae</taxon>
        <taxon>PACMAD clade</taxon>
        <taxon>Panicoideae</taxon>
        <taxon>Andropogonodae</taxon>
        <taxon>Paspaleae</taxon>
        <taxon>Paspalinae</taxon>
        <taxon>Paspalum</taxon>
    </lineage>
</organism>
<feature type="compositionally biased region" description="Low complexity" evidence="1">
    <location>
        <begin position="49"/>
        <end position="59"/>
    </location>
</feature>
<dbReference type="CDD" id="cd22157">
    <property type="entry name" value="F-box_AtFBW1-like"/>
    <property type="match status" value="1"/>
</dbReference>
<dbReference type="AlphaFoldDB" id="A0AAQ3WR53"/>
<proteinExistence type="predicted"/>
<feature type="region of interest" description="Disordered" evidence="1">
    <location>
        <begin position="80"/>
        <end position="111"/>
    </location>
</feature>
<feature type="compositionally biased region" description="Basic residues" evidence="1">
    <location>
        <begin position="31"/>
        <end position="48"/>
    </location>
</feature>
<sequence>SINDLLTNNSGPKAPTTAHPKVLHLAPLGIVRRRRPKNSNLARRRRRSTPTTPLSESPPSIGLPLCAVLECCRPARAAPLRPAPCRTREPHRRQREPSPAAKSSGAGTRHDFPRIMASSKAALTASNTGFMPVDAAYEILLRVPAKDLCRFRAVCRPWRSLLSDPHFIAAHAGHHPDPEPLIIASCYTNRRKNGVLCDVMDLSGRVVKQVPSTWGEDEGAVFTQQDLICTKKGHSESFRLLNPADGAVYALPGGLAEEHAKLDISAYEAQIAFGLVASTGEYKVFRVLCHTFTIEQRCEILMLDGSNIHSPWRAKDNPTNILDSHSRLVIDGIVYFFSLDNALLDQDDAWHCVASFDLQTEEWRGTILGPQTNHG</sequence>
<feature type="region of interest" description="Disordered" evidence="1">
    <location>
        <begin position="1"/>
        <end position="59"/>
    </location>
</feature>
<feature type="non-terminal residue" evidence="3">
    <location>
        <position position="375"/>
    </location>
</feature>
<dbReference type="Pfam" id="PF00646">
    <property type="entry name" value="F-box"/>
    <property type="match status" value="1"/>
</dbReference>
<evidence type="ECO:0000256" key="1">
    <source>
        <dbReference type="SAM" id="MobiDB-lite"/>
    </source>
</evidence>
<protein>
    <recommendedName>
        <fullName evidence="2">F-box domain-containing protein</fullName>
    </recommendedName>
</protein>
<feature type="domain" description="F-box" evidence="2">
    <location>
        <begin position="125"/>
        <end position="171"/>
    </location>
</feature>
<dbReference type="EMBL" id="CP144748">
    <property type="protein sequence ID" value="WVZ71308.1"/>
    <property type="molecule type" value="Genomic_DNA"/>
</dbReference>
<evidence type="ECO:0000259" key="2">
    <source>
        <dbReference type="PROSITE" id="PS50181"/>
    </source>
</evidence>
<reference evidence="3 4" key="1">
    <citation type="submission" date="2024-02" db="EMBL/GenBank/DDBJ databases">
        <title>High-quality chromosome-scale genome assembly of Pensacola bahiagrass (Paspalum notatum Flugge var. saurae).</title>
        <authorList>
            <person name="Vega J.M."/>
            <person name="Podio M."/>
            <person name="Orjuela J."/>
            <person name="Siena L.A."/>
            <person name="Pessino S.C."/>
            <person name="Combes M.C."/>
            <person name="Mariac C."/>
            <person name="Albertini E."/>
            <person name="Pupilli F."/>
            <person name="Ortiz J.P.A."/>
            <person name="Leblanc O."/>
        </authorList>
    </citation>
    <scope>NUCLEOTIDE SEQUENCE [LARGE SCALE GENOMIC DNA]</scope>
    <source>
        <strain evidence="3">R1</strain>
        <tissue evidence="3">Leaf</tissue>
    </source>
</reference>
<dbReference type="SMART" id="SM00256">
    <property type="entry name" value="FBOX"/>
    <property type="match status" value="1"/>
</dbReference>
<evidence type="ECO:0000313" key="3">
    <source>
        <dbReference type="EMBL" id="WVZ71308.1"/>
    </source>
</evidence>
<dbReference type="InterPro" id="IPR013187">
    <property type="entry name" value="F-box-assoc_dom_typ3"/>
</dbReference>
<dbReference type="PANTHER" id="PTHR31111">
    <property type="entry name" value="BNAA05G37150D PROTEIN-RELATED"/>
    <property type="match status" value="1"/>
</dbReference>
<dbReference type="Pfam" id="PF08268">
    <property type="entry name" value="FBA_3"/>
    <property type="match status" value="1"/>
</dbReference>